<evidence type="ECO:0000313" key="2">
    <source>
        <dbReference type="Proteomes" id="UP001472677"/>
    </source>
</evidence>
<sequence>MLWTRRCRIVMEHGFFEPSDMFTLCSRLTMDFARCKDARLDDRADCPVRIGVANRVWIKPRWGWVKANADGNALVDDILELLSRDWEITVRKIPREMNKVKDALARSLCDGPMRVLLFVVPPIELGHLVLWINKVLMML</sequence>
<dbReference type="Proteomes" id="UP001472677">
    <property type="component" value="Unassembled WGS sequence"/>
</dbReference>
<organism evidence="1 2">
    <name type="scientific">Hibiscus sabdariffa</name>
    <name type="common">roselle</name>
    <dbReference type="NCBI Taxonomy" id="183260"/>
    <lineage>
        <taxon>Eukaryota</taxon>
        <taxon>Viridiplantae</taxon>
        <taxon>Streptophyta</taxon>
        <taxon>Embryophyta</taxon>
        <taxon>Tracheophyta</taxon>
        <taxon>Spermatophyta</taxon>
        <taxon>Magnoliopsida</taxon>
        <taxon>eudicotyledons</taxon>
        <taxon>Gunneridae</taxon>
        <taxon>Pentapetalae</taxon>
        <taxon>rosids</taxon>
        <taxon>malvids</taxon>
        <taxon>Malvales</taxon>
        <taxon>Malvaceae</taxon>
        <taxon>Malvoideae</taxon>
        <taxon>Hibiscus</taxon>
    </lineage>
</organism>
<accession>A0ABR2EYB2</accession>
<evidence type="ECO:0008006" key="3">
    <source>
        <dbReference type="Google" id="ProtNLM"/>
    </source>
</evidence>
<gene>
    <name evidence="1" type="ORF">V6N12_006267</name>
</gene>
<protein>
    <recommendedName>
        <fullName evidence="3">RNase H type-1 domain-containing protein</fullName>
    </recommendedName>
</protein>
<name>A0ABR2EYB2_9ROSI</name>
<comment type="caution">
    <text evidence="1">The sequence shown here is derived from an EMBL/GenBank/DDBJ whole genome shotgun (WGS) entry which is preliminary data.</text>
</comment>
<keyword evidence="2" id="KW-1185">Reference proteome</keyword>
<proteinExistence type="predicted"/>
<evidence type="ECO:0000313" key="1">
    <source>
        <dbReference type="EMBL" id="KAK8567690.1"/>
    </source>
</evidence>
<reference evidence="1 2" key="1">
    <citation type="journal article" date="2024" name="G3 (Bethesda)">
        <title>Genome assembly of Hibiscus sabdariffa L. provides insights into metabolisms of medicinal natural products.</title>
        <authorList>
            <person name="Kim T."/>
        </authorList>
    </citation>
    <scope>NUCLEOTIDE SEQUENCE [LARGE SCALE GENOMIC DNA]</scope>
    <source>
        <strain evidence="1">TK-2024</strain>
        <tissue evidence="1">Old leaves</tissue>
    </source>
</reference>
<dbReference type="EMBL" id="JBBPBM010000009">
    <property type="protein sequence ID" value="KAK8567690.1"/>
    <property type="molecule type" value="Genomic_DNA"/>
</dbReference>